<organism evidence="3 4">
    <name type="scientific">Streptomyces roseolilacinus</name>
    <dbReference type="NCBI Taxonomy" id="66904"/>
    <lineage>
        <taxon>Bacteria</taxon>
        <taxon>Bacillati</taxon>
        <taxon>Actinomycetota</taxon>
        <taxon>Actinomycetes</taxon>
        <taxon>Kitasatosporales</taxon>
        <taxon>Streptomycetaceae</taxon>
        <taxon>Streptomyces</taxon>
    </lineage>
</organism>
<accession>A0A918EKU1</accession>
<reference evidence="3" key="1">
    <citation type="journal article" date="2014" name="Int. J. Syst. Evol. Microbiol.">
        <title>Complete genome sequence of Corynebacterium casei LMG S-19264T (=DSM 44701T), isolated from a smear-ripened cheese.</title>
        <authorList>
            <consortium name="US DOE Joint Genome Institute (JGI-PGF)"/>
            <person name="Walter F."/>
            <person name="Albersmeier A."/>
            <person name="Kalinowski J."/>
            <person name="Ruckert C."/>
        </authorList>
    </citation>
    <scope>NUCLEOTIDE SEQUENCE</scope>
    <source>
        <strain evidence="3">JCM 4335</strain>
    </source>
</reference>
<feature type="transmembrane region" description="Helical" evidence="2">
    <location>
        <begin position="319"/>
        <end position="338"/>
    </location>
</feature>
<evidence type="ECO:0000313" key="3">
    <source>
        <dbReference type="EMBL" id="GGQ00779.1"/>
    </source>
</evidence>
<dbReference type="AlphaFoldDB" id="A0A918EKU1"/>
<feature type="compositionally biased region" description="Basic and acidic residues" evidence="1">
    <location>
        <begin position="395"/>
        <end position="428"/>
    </location>
</feature>
<feature type="transmembrane region" description="Helical" evidence="2">
    <location>
        <begin position="350"/>
        <end position="383"/>
    </location>
</feature>
<dbReference type="NCBIfam" id="TIGR00843">
    <property type="entry name" value="benE"/>
    <property type="match status" value="1"/>
</dbReference>
<name>A0A918EKU1_9ACTN</name>
<sequence length="438" mass="44485">MRLVRSVSFSAVNAGVVAMAVSYAGPLALVLAAAGAAGLSAAQTSSWVWAISIGAGLTCVGLSWWSRTPVITAFSTPGAAILVTALAQHDYAEAVGAFLCAGVAATALTVTGVFTRVLARIPEGIVSAMLAGILFSFGTAIFTSLRSAPLLAGAMVVGYLLAKGLWPTYAVMCALAVGLVTAWAGGGLHLDVSGPGLAVPHLTAPHFSVGALIGIGVPLLVATLAGQYAPGMTVLRADGYRPDERVVCGTTGVVSTLLAPFGSHAINPAAITAAICTGPEAHRDPARRWVAGVSCGIGYLVVGCFGSTLVALFTGLPEALVATLAGVALLGAFSGSLARTVADERHREASVVTFLATASGVTVAGIGSPFWGLLAGVLAHLLLKVRRGEPARAFGEDRDLEPAGGAERRRQVADYPADRAVRDAETPPDRLVGQPFRE</sequence>
<dbReference type="EMBL" id="BMSV01000003">
    <property type="protein sequence ID" value="GGQ00779.1"/>
    <property type="molecule type" value="Genomic_DNA"/>
</dbReference>
<feature type="transmembrane region" description="Helical" evidence="2">
    <location>
        <begin position="206"/>
        <end position="226"/>
    </location>
</feature>
<dbReference type="GO" id="GO:0042925">
    <property type="term" value="F:benzoate transmembrane transporter activity"/>
    <property type="evidence" value="ECO:0007669"/>
    <property type="project" value="InterPro"/>
</dbReference>
<evidence type="ECO:0000256" key="2">
    <source>
        <dbReference type="SAM" id="Phobius"/>
    </source>
</evidence>
<feature type="transmembrane region" description="Helical" evidence="2">
    <location>
        <begin position="289"/>
        <end position="313"/>
    </location>
</feature>
<dbReference type="Pfam" id="PF03594">
    <property type="entry name" value="BenE"/>
    <property type="match status" value="1"/>
</dbReference>
<feature type="transmembrane region" description="Helical" evidence="2">
    <location>
        <begin position="46"/>
        <end position="64"/>
    </location>
</feature>
<dbReference type="InterPro" id="IPR004711">
    <property type="entry name" value="Benzoate_Transporter"/>
</dbReference>
<dbReference type="Proteomes" id="UP000654123">
    <property type="component" value="Unassembled WGS sequence"/>
</dbReference>
<feature type="transmembrane region" description="Helical" evidence="2">
    <location>
        <begin position="70"/>
        <end position="87"/>
    </location>
</feature>
<feature type="transmembrane region" description="Helical" evidence="2">
    <location>
        <begin position="125"/>
        <end position="145"/>
    </location>
</feature>
<keyword evidence="4" id="KW-1185">Reference proteome</keyword>
<keyword evidence="2" id="KW-0812">Transmembrane</keyword>
<reference evidence="3" key="2">
    <citation type="submission" date="2020-09" db="EMBL/GenBank/DDBJ databases">
        <authorList>
            <person name="Sun Q."/>
            <person name="Ohkuma M."/>
        </authorList>
    </citation>
    <scope>NUCLEOTIDE SEQUENCE</scope>
    <source>
        <strain evidence="3">JCM 4335</strain>
    </source>
</reference>
<evidence type="ECO:0000313" key="4">
    <source>
        <dbReference type="Proteomes" id="UP000654123"/>
    </source>
</evidence>
<feature type="transmembrane region" description="Helical" evidence="2">
    <location>
        <begin position="94"/>
        <end position="119"/>
    </location>
</feature>
<protein>
    <submittedName>
        <fullName evidence="3">Benzoate membrane transporter</fullName>
    </submittedName>
</protein>
<comment type="caution">
    <text evidence="3">The sequence shown here is derived from an EMBL/GenBank/DDBJ whole genome shotgun (WGS) entry which is preliminary data.</text>
</comment>
<keyword evidence="2" id="KW-1133">Transmembrane helix</keyword>
<proteinExistence type="predicted"/>
<dbReference type="PANTHER" id="PTHR30199">
    <property type="entry name" value="MFS FAMILY TRANSPORTER, PREDICTED SUBSTRATE BENZOATE"/>
    <property type="match status" value="1"/>
</dbReference>
<evidence type="ECO:0000256" key="1">
    <source>
        <dbReference type="SAM" id="MobiDB-lite"/>
    </source>
</evidence>
<feature type="region of interest" description="Disordered" evidence="1">
    <location>
        <begin position="395"/>
        <end position="438"/>
    </location>
</feature>
<feature type="transmembrane region" description="Helical" evidence="2">
    <location>
        <begin position="12"/>
        <end position="34"/>
    </location>
</feature>
<keyword evidence="2" id="KW-0472">Membrane</keyword>
<gene>
    <name evidence="3" type="primary">benE</name>
    <name evidence="3" type="ORF">GCM10010249_18840</name>
</gene>
<feature type="transmembrane region" description="Helical" evidence="2">
    <location>
        <begin position="166"/>
        <end position="186"/>
    </location>
</feature>
<dbReference type="PANTHER" id="PTHR30199:SF0">
    <property type="entry name" value="INNER MEMBRANE PROTEIN YDCO"/>
    <property type="match status" value="1"/>
</dbReference>
<dbReference type="GO" id="GO:0005886">
    <property type="term" value="C:plasma membrane"/>
    <property type="evidence" value="ECO:0007669"/>
    <property type="project" value="TreeGrafter"/>
</dbReference>